<protein>
    <recommendedName>
        <fullName evidence="3">Conserved oligomeric Golgi complex subunit 2</fullName>
    </recommendedName>
    <alternativeName>
        <fullName evidence="8">Component of oligomeric Golgi complex 2</fullName>
    </alternativeName>
</protein>
<dbReference type="GO" id="GO:0000139">
    <property type="term" value="C:Golgi membrane"/>
    <property type="evidence" value="ECO:0007669"/>
    <property type="project" value="UniProtKB-SubCell"/>
</dbReference>
<comment type="subcellular location">
    <subcellularLocation>
        <location evidence="1">Golgi apparatus membrane</location>
        <topology evidence="1">Peripheral membrane protein</topology>
    </subcellularLocation>
</comment>
<proteinExistence type="inferred from homology"/>
<accession>A0A9P4I5Z2</accession>
<evidence type="ECO:0000256" key="8">
    <source>
        <dbReference type="ARBA" id="ARBA00031344"/>
    </source>
</evidence>
<dbReference type="GO" id="GO:0007030">
    <property type="term" value="P:Golgi organization"/>
    <property type="evidence" value="ECO:0007669"/>
    <property type="project" value="InterPro"/>
</dbReference>
<feature type="compositionally biased region" description="Polar residues" evidence="10">
    <location>
        <begin position="1"/>
        <end position="13"/>
    </location>
</feature>
<dbReference type="GO" id="GO:0006891">
    <property type="term" value="P:intra-Golgi vesicle-mediated transport"/>
    <property type="evidence" value="ECO:0007669"/>
    <property type="project" value="TreeGrafter"/>
</dbReference>
<feature type="coiled-coil region" evidence="9">
    <location>
        <begin position="61"/>
        <end position="88"/>
    </location>
</feature>
<evidence type="ECO:0000256" key="4">
    <source>
        <dbReference type="ARBA" id="ARBA00022448"/>
    </source>
</evidence>
<dbReference type="Proteomes" id="UP000799772">
    <property type="component" value="Unassembled WGS sequence"/>
</dbReference>
<reference evidence="12" key="1">
    <citation type="journal article" date="2020" name="Stud. Mycol.">
        <title>101 Dothideomycetes genomes: a test case for predicting lifestyles and emergence of pathogens.</title>
        <authorList>
            <person name="Haridas S."/>
            <person name="Albert R."/>
            <person name="Binder M."/>
            <person name="Bloem J."/>
            <person name="Labutti K."/>
            <person name="Salamov A."/>
            <person name="Andreopoulos B."/>
            <person name="Baker S."/>
            <person name="Barry K."/>
            <person name="Bills G."/>
            <person name="Bluhm B."/>
            <person name="Cannon C."/>
            <person name="Castanera R."/>
            <person name="Culley D."/>
            <person name="Daum C."/>
            <person name="Ezra D."/>
            <person name="Gonzalez J."/>
            <person name="Henrissat B."/>
            <person name="Kuo A."/>
            <person name="Liang C."/>
            <person name="Lipzen A."/>
            <person name="Lutzoni F."/>
            <person name="Magnuson J."/>
            <person name="Mondo S."/>
            <person name="Nolan M."/>
            <person name="Ohm R."/>
            <person name="Pangilinan J."/>
            <person name="Park H.-J."/>
            <person name="Ramirez L."/>
            <person name="Alfaro M."/>
            <person name="Sun H."/>
            <person name="Tritt A."/>
            <person name="Yoshinaga Y."/>
            <person name="Zwiers L.-H."/>
            <person name="Turgeon B."/>
            <person name="Goodwin S."/>
            <person name="Spatafora J."/>
            <person name="Crous P."/>
            <person name="Grigoriev I."/>
        </authorList>
    </citation>
    <scope>NUCLEOTIDE SEQUENCE</scope>
    <source>
        <strain evidence="12">CBS 133067</strain>
    </source>
</reference>
<feature type="domain" description="Conserved oligomeric Golgi complex subunit 2 N-terminal" evidence="11">
    <location>
        <begin position="37"/>
        <end position="111"/>
    </location>
</feature>
<keyword evidence="6" id="KW-0333">Golgi apparatus</keyword>
<dbReference type="AlphaFoldDB" id="A0A9P4I5Z2"/>
<dbReference type="GO" id="GO:0017119">
    <property type="term" value="C:Golgi transport complex"/>
    <property type="evidence" value="ECO:0007669"/>
    <property type="project" value="TreeGrafter"/>
</dbReference>
<dbReference type="PANTHER" id="PTHR12961:SF0">
    <property type="entry name" value="CONSERVED OLIGOMERIC GOLGI COMPLEX SUBUNIT 2"/>
    <property type="match status" value="1"/>
</dbReference>
<feature type="region of interest" description="Disordered" evidence="10">
    <location>
        <begin position="1"/>
        <end position="20"/>
    </location>
</feature>
<keyword evidence="9" id="KW-0175">Coiled coil</keyword>
<keyword evidence="4" id="KW-0813">Transport</keyword>
<evidence type="ECO:0000256" key="1">
    <source>
        <dbReference type="ARBA" id="ARBA00004395"/>
    </source>
</evidence>
<dbReference type="InterPro" id="IPR009316">
    <property type="entry name" value="COG2"/>
</dbReference>
<evidence type="ECO:0000259" key="11">
    <source>
        <dbReference type="Pfam" id="PF06148"/>
    </source>
</evidence>
<dbReference type="InterPro" id="IPR024602">
    <property type="entry name" value="COG_su2_N"/>
</dbReference>
<keyword evidence="13" id="KW-1185">Reference proteome</keyword>
<evidence type="ECO:0000256" key="9">
    <source>
        <dbReference type="SAM" id="Coils"/>
    </source>
</evidence>
<evidence type="ECO:0000256" key="2">
    <source>
        <dbReference type="ARBA" id="ARBA00007603"/>
    </source>
</evidence>
<feature type="region of interest" description="Disordered" evidence="10">
    <location>
        <begin position="176"/>
        <end position="202"/>
    </location>
</feature>
<keyword evidence="5" id="KW-0653">Protein transport</keyword>
<evidence type="ECO:0000313" key="13">
    <source>
        <dbReference type="Proteomes" id="UP000799772"/>
    </source>
</evidence>
<comment type="caution">
    <text evidence="12">The sequence shown here is derived from an EMBL/GenBank/DDBJ whole genome shotgun (WGS) entry which is preliminary data.</text>
</comment>
<feature type="compositionally biased region" description="Acidic residues" evidence="10">
    <location>
        <begin position="182"/>
        <end position="202"/>
    </location>
</feature>
<evidence type="ECO:0000313" key="12">
    <source>
        <dbReference type="EMBL" id="KAF2095796.1"/>
    </source>
</evidence>
<evidence type="ECO:0000256" key="7">
    <source>
        <dbReference type="ARBA" id="ARBA00023136"/>
    </source>
</evidence>
<name>A0A9P4I5Z2_9PEZI</name>
<dbReference type="EMBL" id="ML978130">
    <property type="protein sequence ID" value="KAF2095796.1"/>
    <property type="molecule type" value="Genomic_DNA"/>
</dbReference>
<evidence type="ECO:0000256" key="10">
    <source>
        <dbReference type="SAM" id="MobiDB-lite"/>
    </source>
</evidence>
<sequence length="297" mass="33660">MSRFYFSSPSSNPADGDSDIDFNLALDDDLPYPEPISRDPFLSPNFIPSAYLSSLNVRTRHQTLEDLRAELRQRSQDLSKELLDLVNSNYQDFLGLGGSLKGGEEKVEEVRVGLLGFQRGVRELRGLVGERRREVEGLLKEREELWRERQVARGLLDVDARLVELEEKLMLQSAGKKNAIDAEADNDSESEEDDDEDEEGVDAADGTFVPLKRLQRHTQRYLCLLEVMERVGPEHPFIKAQDARIMRARNTLLLDLSTALKQARGLGEAGRGQLMKLLVLFRDLDEEKEAVKVLKGH</sequence>
<evidence type="ECO:0000256" key="3">
    <source>
        <dbReference type="ARBA" id="ARBA00020977"/>
    </source>
</evidence>
<dbReference type="PANTHER" id="PTHR12961">
    <property type="entry name" value="CONSERVED OLIGOMERIC GOLGI COMPLEX COMPONENT 2"/>
    <property type="match status" value="1"/>
</dbReference>
<dbReference type="Pfam" id="PF06148">
    <property type="entry name" value="COG2_N"/>
    <property type="match status" value="1"/>
</dbReference>
<comment type="similarity">
    <text evidence="2">Belongs to the COG2 family.</text>
</comment>
<dbReference type="OrthoDB" id="332281at2759"/>
<evidence type="ECO:0000256" key="6">
    <source>
        <dbReference type="ARBA" id="ARBA00023034"/>
    </source>
</evidence>
<gene>
    <name evidence="12" type="ORF">NA57DRAFT_78576</name>
</gene>
<organism evidence="12 13">
    <name type="scientific">Rhizodiscina lignyota</name>
    <dbReference type="NCBI Taxonomy" id="1504668"/>
    <lineage>
        <taxon>Eukaryota</taxon>
        <taxon>Fungi</taxon>
        <taxon>Dikarya</taxon>
        <taxon>Ascomycota</taxon>
        <taxon>Pezizomycotina</taxon>
        <taxon>Dothideomycetes</taxon>
        <taxon>Pleosporomycetidae</taxon>
        <taxon>Aulographales</taxon>
        <taxon>Rhizodiscinaceae</taxon>
        <taxon>Rhizodiscina</taxon>
    </lineage>
</organism>
<keyword evidence="7" id="KW-0472">Membrane</keyword>
<evidence type="ECO:0000256" key="5">
    <source>
        <dbReference type="ARBA" id="ARBA00022927"/>
    </source>
</evidence>
<dbReference type="GO" id="GO:0015031">
    <property type="term" value="P:protein transport"/>
    <property type="evidence" value="ECO:0007669"/>
    <property type="project" value="UniProtKB-KW"/>
</dbReference>